<evidence type="ECO:0000256" key="5">
    <source>
        <dbReference type="SAM" id="MobiDB-lite"/>
    </source>
</evidence>
<dbReference type="InterPro" id="IPR019786">
    <property type="entry name" value="Zinc_finger_PHD-type_CS"/>
</dbReference>
<keyword evidence="1" id="KW-0479">Metal-binding</keyword>
<keyword evidence="8" id="KW-1185">Reference proteome</keyword>
<evidence type="ECO:0000259" key="6">
    <source>
        <dbReference type="PROSITE" id="PS50016"/>
    </source>
</evidence>
<evidence type="ECO:0000256" key="2">
    <source>
        <dbReference type="ARBA" id="ARBA00022771"/>
    </source>
</evidence>
<dbReference type="AlphaFoldDB" id="A0A8H4QQW4"/>
<dbReference type="SUPFAM" id="SSF57903">
    <property type="entry name" value="FYVE/PHD zinc finger"/>
    <property type="match status" value="1"/>
</dbReference>
<protein>
    <recommendedName>
        <fullName evidence="6">PHD-type domain-containing protein</fullName>
    </recommendedName>
</protein>
<feature type="compositionally biased region" description="Polar residues" evidence="5">
    <location>
        <begin position="196"/>
        <end position="216"/>
    </location>
</feature>
<feature type="compositionally biased region" description="Basic residues" evidence="5">
    <location>
        <begin position="645"/>
        <end position="655"/>
    </location>
</feature>
<evidence type="ECO:0000313" key="8">
    <source>
        <dbReference type="Proteomes" id="UP000521872"/>
    </source>
</evidence>
<dbReference type="InterPro" id="IPR013083">
    <property type="entry name" value="Znf_RING/FYVE/PHD"/>
</dbReference>
<dbReference type="PROSITE" id="PS50016">
    <property type="entry name" value="ZF_PHD_2"/>
    <property type="match status" value="1"/>
</dbReference>
<dbReference type="InterPro" id="IPR011011">
    <property type="entry name" value="Znf_FYVE_PHD"/>
</dbReference>
<keyword evidence="3" id="KW-0862">Zinc</keyword>
<dbReference type="InterPro" id="IPR001965">
    <property type="entry name" value="Znf_PHD"/>
</dbReference>
<feature type="domain" description="PHD-type" evidence="6">
    <location>
        <begin position="221"/>
        <end position="282"/>
    </location>
</feature>
<dbReference type="Gene3D" id="3.30.40.10">
    <property type="entry name" value="Zinc/RING finger domain, C3HC4 (zinc finger)"/>
    <property type="match status" value="1"/>
</dbReference>
<name>A0A8H4QQW4_9AGAR</name>
<accession>A0A8H4QQW4</accession>
<dbReference type="Pfam" id="PF00628">
    <property type="entry name" value="PHD"/>
    <property type="match status" value="1"/>
</dbReference>
<dbReference type="GO" id="GO:0008270">
    <property type="term" value="F:zinc ion binding"/>
    <property type="evidence" value="ECO:0007669"/>
    <property type="project" value="UniProtKB-KW"/>
</dbReference>
<dbReference type="PROSITE" id="PS01359">
    <property type="entry name" value="ZF_PHD_1"/>
    <property type="match status" value="1"/>
</dbReference>
<dbReference type="SMART" id="SM00249">
    <property type="entry name" value="PHD"/>
    <property type="match status" value="1"/>
</dbReference>
<comment type="caution">
    <text evidence="7">The sequence shown here is derived from an EMBL/GenBank/DDBJ whole genome shotgun (WGS) entry which is preliminary data.</text>
</comment>
<organism evidence="7 8">
    <name type="scientific">Agrocybe pediades</name>
    <dbReference type="NCBI Taxonomy" id="84607"/>
    <lineage>
        <taxon>Eukaryota</taxon>
        <taxon>Fungi</taxon>
        <taxon>Dikarya</taxon>
        <taxon>Basidiomycota</taxon>
        <taxon>Agaricomycotina</taxon>
        <taxon>Agaricomycetes</taxon>
        <taxon>Agaricomycetidae</taxon>
        <taxon>Agaricales</taxon>
        <taxon>Agaricineae</taxon>
        <taxon>Strophariaceae</taxon>
        <taxon>Agrocybe</taxon>
    </lineage>
</organism>
<evidence type="ECO:0000256" key="4">
    <source>
        <dbReference type="PROSITE-ProRule" id="PRU00146"/>
    </source>
</evidence>
<dbReference type="InterPro" id="IPR019787">
    <property type="entry name" value="Znf_PHD-finger"/>
</dbReference>
<reference evidence="7 8" key="1">
    <citation type="submission" date="2019-12" db="EMBL/GenBank/DDBJ databases">
        <authorList>
            <person name="Floudas D."/>
            <person name="Bentzer J."/>
            <person name="Ahren D."/>
            <person name="Johansson T."/>
            <person name="Persson P."/>
            <person name="Tunlid A."/>
        </authorList>
    </citation>
    <scope>NUCLEOTIDE SEQUENCE [LARGE SCALE GENOMIC DNA]</scope>
    <source>
        <strain evidence="7 8">CBS 102.39</strain>
    </source>
</reference>
<dbReference type="EMBL" id="JAACJL010000034">
    <property type="protein sequence ID" value="KAF4615707.1"/>
    <property type="molecule type" value="Genomic_DNA"/>
</dbReference>
<gene>
    <name evidence="7" type="ORF">D9613_012501</name>
</gene>
<feature type="region of interest" description="Disordered" evidence="5">
    <location>
        <begin position="149"/>
        <end position="216"/>
    </location>
</feature>
<dbReference type="Proteomes" id="UP000521872">
    <property type="component" value="Unassembled WGS sequence"/>
</dbReference>
<feature type="region of interest" description="Disordered" evidence="5">
    <location>
        <begin position="615"/>
        <end position="655"/>
    </location>
</feature>
<evidence type="ECO:0000313" key="7">
    <source>
        <dbReference type="EMBL" id="KAF4615707.1"/>
    </source>
</evidence>
<feature type="compositionally biased region" description="Basic and acidic residues" evidence="5">
    <location>
        <begin position="180"/>
        <end position="192"/>
    </location>
</feature>
<evidence type="ECO:0000256" key="1">
    <source>
        <dbReference type="ARBA" id="ARBA00022723"/>
    </source>
</evidence>
<proteinExistence type="predicted"/>
<sequence>MYDVIALALINSAGSHFIARYSSSDGIKVYTYDGMENKGIPRQEQFAFPQTSLYGHDIDLPKDYHVYQVFYTLRDGLSMQEKFFAERTQALAAKFNLHFSSSTLDTPTVLSFVNKSYARMKSEDRYWVSNSERLRGTHAEYILKVSRELQDLPPQQRPVSPESEEETVRHVRFAKGTKQHSSDQRPDKKSEENSDDSMSATSEKSDTGVDNGNNKSGSSGTIMCRCGYSGDVTEDYRPSTQLGPIIQCDGCDHWHHIACQQDGRAHNLPTGTQFLCDECLSSTKNDRKRPQRESRRKKIATRTGMNKPLAERLRAGRGALARLGEFWYPVRLIKQEGSAWRVQYWRENHYKDWRLLASTPRRICLVDIEDLVDSLWNDRAGRRKIRLGKWVHAHSLPSNEELLSDPSLTTYREQVDELLTPFIEDLRSLYNHQLDRFPDDRFIPALKWLRSMDKPLWTTPIPAGSIPVTEQAQVMSWFESRISKNPDHRSQWIGKLPLGHAFTLYTVALMAYIPNFNNISEEEKFWQAWNFQNETIAIPERMSDIEKECIQRLEEEMFEIPTDAGIASHYQWGLDVGHHQGNWNPYSGLPDEWNHQDYGSIKDDVLRVGTKYIVYDDGNDGTPPPAPPSAHTKKRSASDKPTKQSPKRKKRKKRT</sequence>
<evidence type="ECO:0000256" key="3">
    <source>
        <dbReference type="ARBA" id="ARBA00022833"/>
    </source>
</evidence>
<keyword evidence="2 4" id="KW-0863">Zinc-finger</keyword>